<evidence type="ECO:0000313" key="3">
    <source>
        <dbReference type="EMBL" id="GJE08102.1"/>
    </source>
</evidence>
<comment type="caution">
    <text evidence="3">The sequence shown here is derived from an EMBL/GenBank/DDBJ whole genome shotgun (WGS) entry which is preliminary data.</text>
</comment>
<feature type="region of interest" description="Disordered" evidence="1">
    <location>
        <begin position="102"/>
        <end position="146"/>
    </location>
</feature>
<keyword evidence="4" id="KW-1185">Reference proteome</keyword>
<dbReference type="RefSeq" id="WP_238277566.1">
    <property type="nucleotide sequence ID" value="NZ_BPQR01000061.1"/>
</dbReference>
<gene>
    <name evidence="3" type="ORF">AOPFMNJM_3436</name>
</gene>
<dbReference type="EMBL" id="BPQR01000061">
    <property type="protein sequence ID" value="GJE08102.1"/>
    <property type="molecule type" value="Genomic_DNA"/>
</dbReference>
<accession>A0ABQ4SY57</accession>
<name>A0ABQ4SY57_9HYPH</name>
<reference evidence="3" key="1">
    <citation type="journal article" date="2021" name="Front. Microbiol.">
        <title>Comprehensive Comparative Genomics and Phenotyping of Methylobacterium Species.</title>
        <authorList>
            <person name="Alessa O."/>
            <person name="Ogura Y."/>
            <person name="Fujitani Y."/>
            <person name="Takami H."/>
            <person name="Hayashi T."/>
            <person name="Sahin N."/>
            <person name="Tani A."/>
        </authorList>
    </citation>
    <scope>NUCLEOTIDE SEQUENCE</scope>
    <source>
        <strain evidence="3">LMG 23639</strain>
    </source>
</reference>
<evidence type="ECO:0000256" key="1">
    <source>
        <dbReference type="SAM" id="MobiDB-lite"/>
    </source>
</evidence>
<feature type="signal peptide" evidence="2">
    <location>
        <begin position="1"/>
        <end position="22"/>
    </location>
</feature>
<evidence type="ECO:0000313" key="4">
    <source>
        <dbReference type="Proteomes" id="UP001055102"/>
    </source>
</evidence>
<keyword evidence="2" id="KW-0732">Signal</keyword>
<evidence type="ECO:0000256" key="2">
    <source>
        <dbReference type="SAM" id="SignalP"/>
    </source>
</evidence>
<dbReference type="Proteomes" id="UP001055102">
    <property type="component" value="Unassembled WGS sequence"/>
</dbReference>
<protein>
    <submittedName>
        <fullName evidence="3">Uncharacterized protein</fullName>
    </submittedName>
</protein>
<reference evidence="3" key="2">
    <citation type="submission" date="2021-08" db="EMBL/GenBank/DDBJ databases">
        <authorList>
            <person name="Tani A."/>
            <person name="Ola A."/>
            <person name="Ogura Y."/>
            <person name="Katsura K."/>
            <person name="Hayashi T."/>
        </authorList>
    </citation>
    <scope>NUCLEOTIDE SEQUENCE</scope>
    <source>
        <strain evidence="3">LMG 23639</strain>
    </source>
</reference>
<sequence>MPVLSRSLPVLALIAGIAPASAQTLGDGTPIGYLPTGYAAAYGGYGSGLVDGAYVGAPFTRVPSPREIVPTPWGYGTYGVPTVSGIRRAPVGEPVVYVIEGTGKGKTRRESERRREAGRWSGLTAAEPVPQQAGGARVIEVRVPRR</sequence>
<organism evidence="3 4">
    <name type="scientific">Methylobacterium jeotgali</name>
    <dbReference type="NCBI Taxonomy" id="381630"/>
    <lineage>
        <taxon>Bacteria</taxon>
        <taxon>Pseudomonadati</taxon>
        <taxon>Pseudomonadota</taxon>
        <taxon>Alphaproteobacteria</taxon>
        <taxon>Hyphomicrobiales</taxon>
        <taxon>Methylobacteriaceae</taxon>
        <taxon>Methylobacterium</taxon>
    </lineage>
</organism>
<proteinExistence type="predicted"/>
<feature type="chain" id="PRO_5047439332" evidence="2">
    <location>
        <begin position="23"/>
        <end position="146"/>
    </location>
</feature>
<feature type="compositionally biased region" description="Basic and acidic residues" evidence="1">
    <location>
        <begin position="108"/>
        <end position="118"/>
    </location>
</feature>